<evidence type="ECO:0000313" key="11">
    <source>
        <dbReference type="EMBL" id="KAK6537722.1"/>
    </source>
</evidence>
<dbReference type="SUPFAM" id="SSF55681">
    <property type="entry name" value="Class II aaRS and biotin synthetases"/>
    <property type="match status" value="1"/>
</dbReference>
<evidence type="ECO:0000256" key="6">
    <source>
        <dbReference type="ARBA" id="ARBA00031113"/>
    </source>
</evidence>
<dbReference type="InterPro" id="IPR002317">
    <property type="entry name" value="Ser-tRNA-ligase_type_1"/>
</dbReference>
<keyword evidence="4 9" id="KW-0067">ATP-binding</keyword>
<feature type="binding site" evidence="9">
    <location>
        <begin position="355"/>
        <end position="357"/>
    </location>
    <ligand>
        <name>ATP</name>
        <dbReference type="ChEBI" id="CHEBI:30616"/>
    </ligand>
</feature>
<evidence type="ECO:0000256" key="9">
    <source>
        <dbReference type="PIRSR" id="PIRSR001529-2"/>
    </source>
</evidence>
<dbReference type="EMBL" id="JAVHJO010000009">
    <property type="protein sequence ID" value="KAK6537722.1"/>
    <property type="molecule type" value="Genomic_DNA"/>
</dbReference>
<feature type="site" description="Important for serine binding" evidence="8">
    <location>
        <position position="484"/>
    </location>
</feature>
<dbReference type="SUPFAM" id="SSF46589">
    <property type="entry name" value="tRNA-binding arm"/>
    <property type="match status" value="1"/>
</dbReference>
<dbReference type="GO" id="GO:0005524">
    <property type="term" value="F:ATP binding"/>
    <property type="evidence" value="ECO:0007669"/>
    <property type="project" value="UniProtKB-KW"/>
</dbReference>
<dbReference type="Pfam" id="PF02403">
    <property type="entry name" value="Seryl_tRNA_N"/>
    <property type="match status" value="1"/>
</dbReference>
<organism evidence="11 12">
    <name type="scientific">Orbilia ellipsospora</name>
    <dbReference type="NCBI Taxonomy" id="2528407"/>
    <lineage>
        <taxon>Eukaryota</taxon>
        <taxon>Fungi</taxon>
        <taxon>Dikarya</taxon>
        <taxon>Ascomycota</taxon>
        <taxon>Pezizomycotina</taxon>
        <taxon>Orbiliomycetes</taxon>
        <taxon>Orbiliales</taxon>
        <taxon>Orbiliaceae</taxon>
        <taxon>Orbilia</taxon>
    </lineage>
</organism>
<dbReference type="NCBIfam" id="TIGR00414">
    <property type="entry name" value="serS"/>
    <property type="match status" value="1"/>
</dbReference>
<proteinExistence type="predicted"/>
<dbReference type="InterPro" id="IPR010978">
    <property type="entry name" value="tRNA-bd_arm"/>
</dbReference>
<accession>A0AAV9X6K1</accession>
<gene>
    <name evidence="11" type="primary">DIA4</name>
    <name evidence="11" type="ORF">TWF694_011890</name>
</gene>
<dbReference type="PIRSF" id="PIRSF001529">
    <property type="entry name" value="Ser-tRNA-synth_IIa"/>
    <property type="match status" value="1"/>
</dbReference>
<reference evidence="11 12" key="1">
    <citation type="submission" date="2019-10" db="EMBL/GenBank/DDBJ databases">
        <authorList>
            <person name="Palmer J.M."/>
        </authorList>
    </citation>
    <scope>NUCLEOTIDE SEQUENCE [LARGE SCALE GENOMIC DNA]</scope>
    <source>
        <strain evidence="11 12">TWF694</strain>
    </source>
</reference>
<keyword evidence="3" id="KW-0547">Nucleotide-binding</keyword>
<dbReference type="InterPro" id="IPR002314">
    <property type="entry name" value="aa-tRNA-synt_IIb"/>
</dbReference>
<dbReference type="InterPro" id="IPR045864">
    <property type="entry name" value="aa-tRNA-synth_II/BPL/LPL"/>
</dbReference>
<dbReference type="InterPro" id="IPR006195">
    <property type="entry name" value="aa-tRNA-synth_II"/>
</dbReference>
<evidence type="ECO:0000256" key="5">
    <source>
        <dbReference type="ARBA" id="ARBA00023146"/>
    </source>
</evidence>
<keyword evidence="5" id="KW-0030">Aminoacyl-tRNA synthetase</keyword>
<feature type="binding site" evidence="8">
    <location>
        <position position="378"/>
    </location>
    <ligand>
        <name>L-serine</name>
        <dbReference type="ChEBI" id="CHEBI:33384"/>
    </ligand>
</feature>
<feature type="domain" description="Aminoacyl-transfer RNA synthetases class-II family profile" evidence="10">
    <location>
        <begin position="265"/>
        <end position="510"/>
    </location>
</feature>
<dbReference type="Gene3D" id="1.10.287.40">
    <property type="entry name" value="Serine-tRNA synthetase, tRNA binding domain"/>
    <property type="match status" value="1"/>
</dbReference>
<dbReference type="PANTHER" id="PTHR11778">
    <property type="entry name" value="SERYL-TRNA SYNTHETASE"/>
    <property type="match status" value="1"/>
</dbReference>
<evidence type="ECO:0000259" key="10">
    <source>
        <dbReference type="PROSITE" id="PS50862"/>
    </source>
</evidence>
<evidence type="ECO:0000256" key="1">
    <source>
        <dbReference type="ARBA" id="ARBA00012840"/>
    </source>
</evidence>
<keyword evidence="12" id="KW-1185">Reference proteome</keyword>
<evidence type="ECO:0000256" key="3">
    <source>
        <dbReference type="ARBA" id="ARBA00022741"/>
    </source>
</evidence>
<evidence type="ECO:0000256" key="4">
    <source>
        <dbReference type="ARBA" id="ARBA00022840"/>
    </source>
</evidence>
<evidence type="ECO:0000256" key="2">
    <source>
        <dbReference type="ARBA" id="ARBA00022598"/>
    </source>
</evidence>
<evidence type="ECO:0000313" key="12">
    <source>
        <dbReference type="Proteomes" id="UP001365542"/>
    </source>
</evidence>
<feature type="binding site" evidence="9">
    <location>
        <begin position="449"/>
        <end position="452"/>
    </location>
    <ligand>
        <name>ATP</name>
        <dbReference type="ChEBI" id="CHEBI:30616"/>
    </ligand>
</feature>
<dbReference type="PROSITE" id="PS50862">
    <property type="entry name" value="AA_TRNA_LIGASE_II"/>
    <property type="match status" value="1"/>
</dbReference>
<dbReference type="InterPro" id="IPR015866">
    <property type="entry name" value="Ser-tRNA-synth_1_N"/>
</dbReference>
<dbReference type="GO" id="GO:0006434">
    <property type="term" value="P:seryl-tRNA aminoacylation"/>
    <property type="evidence" value="ECO:0007669"/>
    <property type="project" value="InterPro"/>
</dbReference>
<evidence type="ECO:0000256" key="7">
    <source>
        <dbReference type="ARBA" id="ARBA00034892"/>
    </source>
</evidence>
<feature type="binding site" evidence="8">
    <location>
        <position position="482"/>
    </location>
    <ligand>
        <name>L-serine</name>
        <dbReference type="ChEBI" id="CHEBI:33384"/>
    </ligand>
</feature>
<dbReference type="Pfam" id="PF00587">
    <property type="entry name" value="tRNA-synt_2b"/>
    <property type="match status" value="1"/>
</dbReference>
<evidence type="ECO:0000256" key="8">
    <source>
        <dbReference type="PIRSR" id="PIRSR001529-1"/>
    </source>
</evidence>
<dbReference type="AlphaFoldDB" id="A0AAV9X6K1"/>
<comment type="caution">
    <text evidence="11">The sequence shown here is derived from an EMBL/GenBank/DDBJ whole genome shotgun (WGS) entry which is preliminary data.</text>
</comment>
<feature type="binding site" evidence="9">
    <location>
        <begin position="371"/>
        <end position="374"/>
    </location>
    <ligand>
        <name>ATP</name>
        <dbReference type="ChEBI" id="CHEBI:30616"/>
    </ligand>
</feature>
<dbReference type="GO" id="GO:0004828">
    <property type="term" value="F:serine-tRNA ligase activity"/>
    <property type="evidence" value="ECO:0007669"/>
    <property type="project" value="UniProtKB-EC"/>
</dbReference>
<feature type="binding site" evidence="8">
    <location>
        <position position="324"/>
    </location>
    <ligand>
        <name>L-serine</name>
        <dbReference type="ChEBI" id="CHEBI:33384"/>
    </ligand>
</feature>
<keyword evidence="2 11" id="KW-0436">Ligase</keyword>
<dbReference type="PRINTS" id="PR00981">
    <property type="entry name" value="TRNASYNTHSER"/>
</dbReference>
<name>A0AAV9X6K1_9PEZI</name>
<dbReference type="Proteomes" id="UP001365542">
    <property type="component" value="Unassembled WGS sequence"/>
</dbReference>
<dbReference type="InterPro" id="IPR042103">
    <property type="entry name" value="SerRS_1_N_sf"/>
</dbReference>
<sequence>MFLQIGASSAAFRSRRSCYVAALYRRAKTKSHKYTPAQQFNTRYLTGSQIQTSLAPKPIIATKSIRENPELYSQICLRRNLPLEATYPSRISKLSNDLFELRGSLNQIRSQQNSLSDKIKAVAPRRKTSPEEWDSLQSHAKELKQEISAVEIIEHRMENEMRILASDLPNLIHPDTPPAGKPRVIEYINKDKLPTEKFSTIPTSTVPEHYFLRTPGKSHVDIGHELGILDFTSSSRTSGWGWYFLLGDAVLLEQALIQYALACARRRGWNLVSPPSMVYSHISGACGFKPRDQNNEQQIYHIAQGSAASTSQDVPKPELCLTGTAEIPLAGMLANTSLPQTVFPKKMAGVSRCYRAEAGSHGLATKGLYRVHEFTKVELFAWILSDYKSSDLMFKDILGLQIEILRGLDIPARVIDIPTDDLGAPAYRKYDIEAYMPSRQGEKYGGWGEVTSVSECTDYQARRLNARYKQHDGKLGFLWSLNGTALAVPRIIIAILENNWDSHRGEVRIPTSLHEYMGGTTVLRKKAV</sequence>
<dbReference type="EC" id="6.1.1.11" evidence="1"/>
<protein>
    <recommendedName>
        <fullName evidence="1">serine--tRNA ligase</fullName>
        <ecNumber evidence="1">6.1.1.11</ecNumber>
    </recommendedName>
    <alternativeName>
        <fullName evidence="6">Seryl-tRNA synthetase</fullName>
    </alternativeName>
    <alternativeName>
        <fullName evidence="7">Seryl-tRNA(Ser) synthetase</fullName>
    </alternativeName>
</protein>
<dbReference type="Gene3D" id="3.30.930.10">
    <property type="entry name" value="Bira Bifunctional Protein, Domain 2"/>
    <property type="match status" value="1"/>
</dbReference>
<feature type="binding site" evidence="8">
    <location>
        <position position="355"/>
    </location>
    <ligand>
        <name>L-serine</name>
        <dbReference type="ChEBI" id="CHEBI:33384"/>
    </ligand>
</feature>